<name>A0A922IFT4_DERFA</name>
<organism evidence="2 3">
    <name type="scientific">Dermatophagoides farinae</name>
    <name type="common">American house dust mite</name>
    <dbReference type="NCBI Taxonomy" id="6954"/>
    <lineage>
        <taxon>Eukaryota</taxon>
        <taxon>Metazoa</taxon>
        <taxon>Ecdysozoa</taxon>
        <taxon>Arthropoda</taxon>
        <taxon>Chelicerata</taxon>
        <taxon>Arachnida</taxon>
        <taxon>Acari</taxon>
        <taxon>Acariformes</taxon>
        <taxon>Sarcoptiformes</taxon>
        <taxon>Astigmata</taxon>
        <taxon>Psoroptidia</taxon>
        <taxon>Analgoidea</taxon>
        <taxon>Pyroglyphidae</taxon>
        <taxon>Dermatophagoidinae</taxon>
        <taxon>Dermatophagoides</taxon>
    </lineage>
</organism>
<evidence type="ECO:0000313" key="3">
    <source>
        <dbReference type="Proteomes" id="UP000790347"/>
    </source>
</evidence>
<sequence>MLLLSSLLLIVLSNKCKRFIRRCSCRANENLGSINDGNCSDDDDDTIGSRIEDDEILLEISWEFNNNSADFVVVVIVGHESSSIDPIV</sequence>
<reference evidence="2" key="2">
    <citation type="journal article" date="2022" name="Res Sq">
        <title>Comparative Genomics Reveals Insights into the Divergent Evolution of Astigmatic Mites and Household Pest Adaptations.</title>
        <authorList>
            <person name="Xiong Q."/>
            <person name="Wan A.T.-Y."/>
            <person name="Liu X.-Y."/>
            <person name="Fung C.S.-H."/>
            <person name="Xiao X."/>
            <person name="Malainual N."/>
            <person name="Hou J."/>
            <person name="Wang L."/>
            <person name="Wang M."/>
            <person name="Yang K."/>
            <person name="Cui Y."/>
            <person name="Leung E."/>
            <person name="Nong W."/>
            <person name="Shin S.-K."/>
            <person name="Au S."/>
            <person name="Jeong K.Y."/>
            <person name="Chew F.T."/>
            <person name="Hui J."/>
            <person name="Leung T.F."/>
            <person name="Tungtrongchitr A."/>
            <person name="Zhong N."/>
            <person name="Liu Z."/>
            <person name="Tsui S."/>
        </authorList>
    </citation>
    <scope>NUCLEOTIDE SEQUENCE</scope>
    <source>
        <strain evidence="2">Derf</strain>
        <tissue evidence="2">Whole organism</tissue>
    </source>
</reference>
<proteinExistence type="predicted"/>
<accession>A0A922IFT4</accession>
<dbReference type="Proteomes" id="UP000790347">
    <property type="component" value="Unassembled WGS sequence"/>
</dbReference>
<comment type="caution">
    <text evidence="2">The sequence shown here is derived from an EMBL/GenBank/DDBJ whole genome shotgun (WGS) entry which is preliminary data.</text>
</comment>
<keyword evidence="3" id="KW-1185">Reference proteome</keyword>
<dbReference type="AlphaFoldDB" id="A0A922IFT4"/>
<reference evidence="2" key="1">
    <citation type="submission" date="2013-05" db="EMBL/GenBank/DDBJ databases">
        <authorList>
            <person name="Yim A.K.Y."/>
            <person name="Chan T.F."/>
            <person name="Ji K.M."/>
            <person name="Liu X.Y."/>
            <person name="Zhou J.W."/>
            <person name="Li R.Q."/>
            <person name="Yang K.Y."/>
            <person name="Li J."/>
            <person name="Li M."/>
            <person name="Law P.T.W."/>
            <person name="Wu Y.L."/>
            <person name="Cai Z.L."/>
            <person name="Qin H."/>
            <person name="Bao Y."/>
            <person name="Leung R.K.K."/>
            <person name="Ng P.K.S."/>
            <person name="Zou J."/>
            <person name="Zhong X.J."/>
            <person name="Ran P.X."/>
            <person name="Zhong N.S."/>
            <person name="Liu Z.G."/>
            <person name="Tsui S.K.W."/>
        </authorList>
    </citation>
    <scope>NUCLEOTIDE SEQUENCE</scope>
    <source>
        <strain evidence="2">Derf</strain>
        <tissue evidence="2">Whole organism</tissue>
    </source>
</reference>
<gene>
    <name evidence="2" type="ORF">DERF_004106</name>
</gene>
<feature type="chain" id="PRO_5037249797" description="Secreted protein" evidence="1">
    <location>
        <begin position="19"/>
        <end position="88"/>
    </location>
</feature>
<evidence type="ECO:0000313" key="2">
    <source>
        <dbReference type="EMBL" id="KAH9530293.1"/>
    </source>
</evidence>
<feature type="signal peptide" evidence="1">
    <location>
        <begin position="1"/>
        <end position="18"/>
    </location>
</feature>
<protein>
    <recommendedName>
        <fullName evidence="4">Secreted protein</fullName>
    </recommendedName>
</protein>
<evidence type="ECO:0000256" key="1">
    <source>
        <dbReference type="SAM" id="SignalP"/>
    </source>
</evidence>
<evidence type="ECO:0008006" key="4">
    <source>
        <dbReference type="Google" id="ProtNLM"/>
    </source>
</evidence>
<dbReference type="EMBL" id="ASGP02000001">
    <property type="protein sequence ID" value="KAH9530293.1"/>
    <property type="molecule type" value="Genomic_DNA"/>
</dbReference>
<keyword evidence="1" id="KW-0732">Signal</keyword>